<sequence length="240" mass="27173">MWINPFVELRGRRRNGMGNGDQGLECVDENVGRALEKITALVGIHGKVRSGSEQEKEKVVKEEDTRKALVQYFTYVTTIRHCQTGPCMCVYARSDGGSDEEMRKGGIRARRCLRQQLKMLGMDIIDNPSSQRLKLKDIINSLLVGFIRMEVALAKSPRYSGLERLLSSDKNHRAILARASGQREFCMPTQWEGFCAAQDIECRCQAKATRQIAPVSSDVCEDHHCKFQQFNDSAKRCRPC</sequence>
<accession>E2C7E3</accession>
<protein>
    <submittedName>
        <fullName evidence="1">Uncharacterized protein</fullName>
    </submittedName>
</protein>
<evidence type="ECO:0000313" key="2">
    <source>
        <dbReference type="Proteomes" id="UP000008237"/>
    </source>
</evidence>
<dbReference type="AlphaFoldDB" id="E2C7E3"/>
<organism evidence="2">
    <name type="scientific">Harpegnathos saltator</name>
    <name type="common">Jerdon's jumping ant</name>
    <dbReference type="NCBI Taxonomy" id="610380"/>
    <lineage>
        <taxon>Eukaryota</taxon>
        <taxon>Metazoa</taxon>
        <taxon>Ecdysozoa</taxon>
        <taxon>Arthropoda</taxon>
        <taxon>Hexapoda</taxon>
        <taxon>Insecta</taxon>
        <taxon>Pterygota</taxon>
        <taxon>Neoptera</taxon>
        <taxon>Endopterygota</taxon>
        <taxon>Hymenoptera</taxon>
        <taxon>Apocrita</taxon>
        <taxon>Aculeata</taxon>
        <taxon>Formicoidea</taxon>
        <taxon>Formicidae</taxon>
        <taxon>Ponerinae</taxon>
        <taxon>Ponerini</taxon>
        <taxon>Harpegnathos</taxon>
    </lineage>
</organism>
<dbReference type="EMBL" id="GL453369">
    <property type="protein sequence ID" value="EFN76130.1"/>
    <property type="molecule type" value="Genomic_DNA"/>
</dbReference>
<dbReference type="Proteomes" id="UP000008237">
    <property type="component" value="Unassembled WGS sequence"/>
</dbReference>
<name>E2C7E3_HARSA</name>
<evidence type="ECO:0000313" key="1">
    <source>
        <dbReference type="EMBL" id="EFN76130.1"/>
    </source>
</evidence>
<proteinExistence type="predicted"/>
<keyword evidence="2" id="KW-1185">Reference proteome</keyword>
<gene>
    <name evidence="1" type="ORF">EAI_08708</name>
</gene>
<reference evidence="1 2" key="1">
    <citation type="journal article" date="2010" name="Science">
        <title>Genomic comparison of the ants Camponotus floridanus and Harpegnathos saltator.</title>
        <authorList>
            <person name="Bonasio R."/>
            <person name="Zhang G."/>
            <person name="Ye C."/>
            <person name="Mutti N.S."/>
            <person name="Fang X."/>
            <person name="Qin N."/>
            <person name="Donahue G."/>
            <person name="Yang P."/>
            <person name="Li Q."/>
            <person name="Li C."/>
            <person name="Zhang P."/>
            <person name="Huang Z."/>
            <person name="Berger S.L."/>
            <person name="Reinberg D."/>
            <person name="Wang J."/>
            <person name="Liebig J."/>
        </authorList>
    </citation>
    <scope>NUCLEOTIDE SEQUENCE [LARGE SCALE GENOMIC DNA]</scope>
    <source>
        <strain evidence="1 2">R22 G/1</strain>
    </source>
</reference>
<dbReference type="InParanoid" id="E2C7E3"/>